<dbReference type="AlphaFoldDB" id="A0A6A6P507"/>
<dbReference type="Proteomes" id="UP000799766">
    <property type="component" value="Unassembled WGS sequence"/>
</dbReference>
<feature type="region of interest" description="Disordered" evidence="1">
    <location>
        <begin position="217"/>
        <end position="241"/>
    </location>
</feature>
<keyword evidence="3" id="KW-1185">Reference proteome</keyword>
<name>A0A6A6P507_9PEZI</name>
<evidence type="ECO:0000313" key="2">
    <source>
        <dbReference type="EMBL" id="KAF2458868.1"/>
    </source>
</evidence>
<feature type="region of interest" description="Disordered" evidence="1">
    <location>
        <begin position="279"/>
        <end position="298"/>
    </location>
</feature>
<feature type="compositionally biased region" description="Polar residues" evidence="1">
    <location>
        <begin position="22"/>
        <end position="33"/>
    </location>
</feature>
<feature type="compositionally biased region" description="Basic and acidic residues" evidence="1">
    <location>
        <begin position="217"/>
        <end position="238"/>
    </location>
</feature>
<reference evidence="2" key="1">
    <citation type="journal article" date="2020" name="Stud. Mycol.">
        <title>101 Dothideomycetes genomes: a test case for predicting lifestyles and emergence of pathogens.</title>
        <authorList>
            <person name="Haridas S."/>
            <person name="Albert R."/>
            <person name="Binder M."/>
            <person name="Bloem J."/>
            <person name="Labutti K."/>
            <person name="Salamov A."/>
            <person name="Andreopoulos B."/>
            <person name="Baker S."/>
            <person name="Barry K."/>
            <person name="Bills G."/>
            <person name="Bluhm B."/>
            <person name="Cannon C."/>
            <person name="Castanera R."/>
            <person name="Culley D."/>
            <person name="Daum C."/>
            <person name="Ezra D."/>
            <person name="Gonzalez J."/>
            <person name="Henrissat B."/>
            <person name="Kuo A."/>
            <person name="Liang C."/>
            <person name="Lipzen A."/>
            <person name="Lutzoni F."/>
            <person name="Magnuson J."/>
            <person name="Mondo S."/>
            <person name="Nolan M."/>
            <person name="Ohm R."/>
            <person name="Pangilinan J."/>
            <person name="Park H.-J."/>
            <person name="Ramirez L."/>
            <person name="Alfaro M."/>
            <person name="Sun H."/>
            <person name="Tritt A."/>
            <person name="Yoshinaga Y."/>
            <person name="Zwiers L.-H."/>
            <person name="Turgeon B."/>
            <person name="Goodwin S."/>
            <person name="Spatafora J."/>
            <person name="Crous P."/>
            <person name="Grigoriev I."/>
        </authorList>
    </citation>
    <scope>NUCLEOTIDE SEQUENCE</scope>
    <source>
        <strain evidence="2">ATCC 16933</strain>
    </source>
</reference>
<feature type="compositionally biased region" description="Polar residues" evidence="1">
    <location>
        <begin position="284"/>
        <end position="297"/>
    </location>
</feature>
<feature type="region of interest" description="Disordered" evidence="1">
    <location>
        <begin position="410"/>
        <end position="494"/>
    </location>
</feature>
<sequence>MLSLGECNASPPKIPRMAMPTPRNSRPTAQKHNVSAKIMEPKPLQDDKKYAPPVESVWASVQRQDGAIKELDAALTKLQENNNWSGVAVQSLEKCGEMKLKIAELALVISNFQQGVETGFAGISKAMEWLNTQVYKNKGGVTKTQERLHEIDGQIHDWCQEKRRLYARVEDLERVVANLTASPKIAETGLEVGNDLIPDDSASVRVMADFSIVRPHEHETAHQPEQDGEVDEGHKADEKEESECWLAYDGEEAERYLIDEAKNDPAIKAWIEALTAKAPDNDGEYNSSSVGKSTSPTVELGRRLSSGHVNCVSSDEKPVLTSEAATSPVDNVHKAAVPQTPARAGNGFQRAPTSSLHRAGGCANLKERFNAGAQACGSTNARSAWSFRTSELYELPPPKAAASVVFKGRSPRAVSPDLPSSPPAEGSVVYQGRPSSSPHRSSPRSLEPFPPFDPNYLPSSDLSLPEINTPNAVDGTHDPTAWDDSPMHHHYDPDAGTPVNMRILVAGPVSEVEYEDDSSSEYLVLSNPQDHFVPLEVEDDSSSTYQILTDPNEHYVHGAADENLSSEYPLLSDPAAHYLNPAFQNNTAQNYYKVLAHQDVDLATGAVPELDRPTMEDDEEDGGIYVGDVDPSDNFIRNGSNNKPLPIITAPPKESVGRCFAKNLKKVFKKMKKSLMSVFKRK</sequence>
<feature type="compositionally biased region" description="Low complexity" evidence="1">
    <location>
        <begin position="433"/>
        <end position="445"/>
    </location>
</feature>
<evidence type="ECO:0000313" key="3">
    <source>
        <dbReference type="Proteomes" id="UP000799766"/>
    </source>
</evidence>
<proteinExistence type="predicted"/>
<feature type="compositionally biased region" description="Basic and acidic residues" evidence="1">
    <location>
        <begin position="39"/>
        <end position="50"/>
    </location>
</feature>
<organism evidence="2 3">
    <name type="scientific">Lineolata rhizophorae</name>
    <dbReference type="NCBI Taxonomy" id="578093"/>
    <lineage>
        <taxon>Eukaryota</taxon>
        <taxon>Fungi</taxon>
        <taxon>Dikarya</taxon>
        <taxon>Ascomycota</taxon>
        <taxon>Pezizomycotina</taxon>
        <taxon>Dothideomycetes</taxon>
        <taxon>Dothideomycetes incertae sedis</taxon>
        <taxon>Lineolatales</taxon>
        <taxon>Lineolataceae</taxon>
        <taxon>Lineolata</taxon>
    </lineage>
</organism>
<feature type="compositionally biased region" description="Polar residues" evidence="1">
    <location>
        <begin position="457"/>
        <end position="471"/>
    </location>
</feature>
<dbReference type="EMBL" id="MU001676">
    <property type="protein sequence ID" value="KAF2458868.1"/>
    <property type="molecule type" value="Genomic_DNA"/>
</dbReference>
<accession>A0A6A6P507</accession>
<evidence type="ECO:0000256" key="1">
    <source>
        <dbReference type="SAM" id="MobiDB-lite"/>
    </source>
</evidence>
<gene>
    <name evidence="2" type="ORF">BDY21DRAFT_370402</name>
</gene>
<feature type="region of interest" description="Disordered" evidence="1">
    <location>
        <begin position="1"/>
        <end position="50"/>
    </location>
</feature>
<protein>
    <submittedName>
        <fullName evidence="2">Uncharacterized protein</fullName>
    </submittedName>
</protein>